<proteinExistence type="predicted"/>
<sequence>MKRFLAGSLAGVTALAVSAGCANQFQQLEPKLELRQAAEALGSTGKSGFTLKAGGNVDDLIAYAKADDKTFEESDADVIRKLYNSSFTVAWDKAGDGVADDKALINATIDGVAGAEVRVLDQIAYVKVPVNELVTKFGGTQAEIDELTKEAGASLPGLDALLAGSWVSIDSKELTKFAQSAGGVTPSADPAQSDAIAAELKTSASNLLESAEIVRDEKDKTHLVATTTTVKAYTEAKRFFEAAVKIAGQEEMLKETIGSELDKPPADKPIVLDLWVDNGVFKAFEINFLQFVEGNTGRATLRVEIAGGADIAMPDNVTKLDVSKMLEAFTAGMGGATGAGTGTGLGGGDAKTWADLIGSQATLKALSEGGKPGEHLKDAAADMAIPGITVKVVGARKAQVTSGASVVCLTVPATTSGRSKVVEGAC</sequence>
<feature type="chain" id="PRO_5046024011" description="Lipoprotein" evidence="1">
    <location>
        <begin position="20"/>
        <end position="426"/>
    </location>
</feature>
<feature type="signal peptide" evidence="1">
    <location>
        <begin position="1"/>
        <end position="19"/>
    </location>
</feature>
<evidence type="ECO:0008006" key="4">
    <source>
        <dbReference type="Google" id="ProtNLM"/>
    </source>
</evidence>
<name>A0ABQ3XG34_9ACTN</name>
<evidence type="ECO:0000256" key="1">
    <source>
        <dbReference type="SAM" id="SignalP"/>
    </source>
</evidence>
<organism evidence="2 3">
    <name type="scientific">Actinoplanes couchii</name>
    <dbReference type="NCBI Taxonomy" id="403638"/>
    <lineage>
        <taxon>Bacteria</taxon>
        <taxon>Bacillati</taxon>
        <taxon>Actinomycetota</taxon>
        <taxon>Actinomycetes</taxon>
        <taxon>Micromonosporales</taxon>
        <taxon>Micromonosporaceae</taxon>
        <taxon>Actinoplanes</taxon>
    </lineage>
</organism>
<dbReference type="EMBL" id="BOMG01000073">
    <property type="protein sequence ID" value="GID57459.1"/>
    <property type="molecule type" value="Genomic_DNA"/>
</dbReference>
<gene>
    <name evidence="2" type="ORF">Aco03nite_058630</name>
</gene>
<dbReference type="PROSITE" id="PS51257">
    <property type="entry name" value="PROKAR_LIPOPROTEIN"/>
    <property type="match status" value="1"/>
</dbReference>
<evidence type="ECO:0000313" key="2">
    <source>
        <dbReference type="EMBL" id="GID57459.1"/>
    </source>
</evidence>
<accession>A0ABQ3XG34</accession>
<keyword evidence="1" id="KW-0732">Signal</keyword>
<dbReference type="RefSeq" id="WP_203800288.1">
    <property type="nucleotide sequence ID" value="NZ_BAAAQE010000034.1"/>
</dbReference>
<comment type="caution">
    <text evidence="2">The sequence shown here is derived from an EMBL/GenBank/DDBJ whole genome shotgun (WGS) entry which is preliminary data.</text>
</comment>
<dbReference type="Proteomes" id="UP000612282">
    <property type="component" value="Unassembled WGS sequence"/>
</dbReference>
<keyword evidence="3" id="KW-1185">Reference proteome</keyword>
<reference evidence="2 3" key="1">
    <citation type="submission" date="2021-01" db="EMBL/GenBank/DDBJ databases">
        <title>Whole genome shotgun sequence of Actinoplanes couchii NBRC 106145.</title>
        <authorList>
            <person name="Komaki H."/>
            <person name="Tamura T."/>
        </authorList>
    </citation>
    <scope>NUCLEOTIDE SEQUENCE [LARGE SCALE GENOMIC DNA]</scope>
    <source>
        <strain evidence="2 3">NBRC 106145</strain>
    </source>
</reference>
<protein>
    <recommendedName>
        <fullName evidence="4">Lipoprotein</fullName>
    </recommendedName>
</protein>
<evidence type="ECO:0000313" key="3">
    <source>
        <dbReference type="Proteomes" id="UP000612282"/>
    </source>
</evidence>